<keyword evidence="3" id="KW-1185">Reference proteome</keyword>
<dbReference type="EMBL" id="JAOVZQ010000001">
    <property type="protein sequence ID" value="MCY0093296.1"/>
    <property type="molecule type" value="Genomic_DNA"/>
</dbReference>
<sequence length="183" mass="19792">MSAGEVGCFLSHRKAWQAIADAGLEAGLVIEDDVEIDTATFAPALELAQAYIATHGIIQFQVRDIARPGAVVASAGNVRLTRPVQIPLRASCTLYSRSAAHQLLAQTARFDRPVDTYMQMHWLTGLRACLVLPSGVSDKGSEIGGTTIQARNLALPQRLRREILRPLYRARIAALSRVHAGPA</sequence>
<dbReference type="CDD" id="cd06532">
    <property type="entry name" value="Glyco_transf_25"/>
    <property type="match status" value="1"/>
</dbReference>
<proteinExistence type="predicted"/>
<reference evidence="2" key="1">
    <citation type="submission" date="2022-10" db="EMBL/GenBank/DDBJ databases">
        <title>Hoeflea sp. J2-29, isolated from marine algae.</title>
        <authorList>
            <person name="Kristyanto S."/>
            <person name="Kim J.M."/>
            <person name="Jeon C.O."/>
        </authorList>
    </citation>
    <scope>NUCLEOTIDE SEQUENCE</scope>
    <source>
        <strain evidence="2">J2-29</strain>
    </source>
</reference>
<dbReference type="InterPro" id="IPR002654">
    <property type="entry name" value="Glyco_trans_25"/>
</dbReference>
<gene>
    <name evidence="2" type="ORF">OEG82_04530</name>
</gene>
<feature type="domain" description="Glycosyl transferase family 25" evidence="1">
    <location>
        <begin position="1"/>
        <end position="39"/>
    </location>
</feature>
<dbReference type="RefSeq" id="WP_267611264.1">
    <property type="nucleotide sequence ID" value="NZ_JAOVZQ010000001.1"/>
</dbReference>
<accession>A0ABT3YBM3</accession>
<evidence type="ECO:0000313" key="2">
    <source>
        <dbReference type="EMBL" id="MCY0093296.1"/>
    </source>
</evidence>
<protein>
    <submittedName>
        <fullName evidence="2">Glycosyltransferase family 25 protein</fullName>
    </submittedName>
</protein>
<evidence type="ECO:0000259" key="1">
    <source>
        <dbReference type="Pfam" id="PF01755"/>
    </source>
</evidence>
<comment type="caution">
    <text evidence="2">The sequence shown here is derived from an EMBL/GenBank/DDBJ whole genome shotgun (WGS) entry which is preliminary data.</text>
</comment>
<organism evidence="2 3">
    <name type="scientific">Hoeflea ulvae</name>
    <dbReference type="NCBI Taxonomy" id="2983764"/>
    <lineage>
        <taxon>Bacteria</taxon>
        <taxon>Pseudomonadati</taxon>
        <taxon>Pseudomonadota</taxon>
        <taxon>Alphaproteobacteria</taxon>
        <taxon>Hyphomicrobiales</taxon>
        <taxon>Rhizobiaceae</taxon>
        <taxon>Hoeflea</taxon>
    </lineage>
</organism>
<dbReference type="Pfam" id="PF01755">
    <property type="entry name" value="Glyco_transf_25"/>
    <property type="match status" value="1"/>
</dbReference>
<evidence type="ECO:0000313" key="3">
    <source>
        <dbReference type="Proteomes" id="UP001081283"/>
    </source>
</evidence>
<dbReference type="Proteomes" id="UP001081283">
    <property type="component" value="Unassembled WGS sequence"/>
</dbReference>
<name>A0ABT3YBM3_9HYPH</name>